<keyword evidence="2" id="KW-0813">Transport</keyword>
<dbReference type="SUPFAM" id="SSF51261">
    <property type="entry name" value="Duplicated hybrid motif"/>
    <property type="match status" value="1"/>
</dbReference>
<dbReference type="PROSITE" id="PS00371">
    <property type="entry name" value="PTS_EIIA_TYPE_1_HIS"/>
    <property type="match status" value="1"/>
</dbReference>
<dbReference type="AlphaFoldDB" id="A0A212KGE0"/>
<dbReference type="Gene3D" id="2.70.70.10">
    <property type="entry name" value="Glucose Permease (Domain IIA)"/>
    <property type="match status" value="1"/>
</dbReference>
<name>A0A212KGE0_9FIRM</name>
<keyword evidence="5" id="KW-0598">Phosphotransferase system</keyword>
<evidence type="ECO:0000256" key="3">
    <source>
        <dbReference type="ARBA" id="ARBA00022597"/>
    </source>
</evidence>
<accession>A0A212KGE0</accession>
<dbReference type="InterPro" id="IPR011055">
    <property type="entry name" value="Dup_hybrid_motif"/>
</dbReference>
<dbReference type="FunFam" id="2.70.70.10:FF:000001">
    <property type="entry name" value="PTS system glucose-specific IIA component"/>
    <property type="match status" value="1"/>
</dbReference>
<evidence type="ECO:0000259" key="7">
    <source>
        <dbReference type="PROSITE" id="PS51093"/>
    </source>
</evidence>
<feature type="domain" description="PTS EIIA type-1" evidence="7">
    <location>
        <begin position="32"/>
        <end position="134"/>
    </location>
</feature>
<protein>
    <recommendedName>
        <fullName evidence="7">PTS EIIA type-1 domain-containing protein</fullName>
    </recommendedName>
</protein>
<dbReference type="InterPro" id="IPR050890">
    <property type="entry name" value="PTS_EIIA_component"/>
</dbReference>
<sequence length="161" mass="17118">MFHMFKKKTEDSTRVILATQSGEAFPLSAINDPAFAALGDGVCVLPTDGKVYAPVDGKVAAVAETGHALGIVSDDGAEFLIHIGVDTVELQGQGFKLHVTAGQTVKAGALLCEADLDLIRKSGFQPHTAVLLTNADEFEVEEIFAGEVRAGKDKLFSFRKK</sequence>
<comment type="subcellular location">
    <subcellularLocation>
        <location evidence="1">Cytoplasm</location>
    </subcellularLocation>
</comment>
<dbReference type="Pfam" id="PF00358">
    <property type="entry name" value="PTS_EIIA_1"/>
    <property type="match status" value="1"/>
</dbReference>
<dbReference type="PANTHER" id="PTHR45008">
    <property type="entry name" value="PTS SYSTEM GLUCOSE-SPECIFIC EIIA COMPONENT"/>
    <property type="match status" value="1"/>
</dbReference>
<organism evidence="8">
    <name type="scientific">uncultured Eubacteriales bacterium</name>
    <dbReference type="NCBI Taxonomy" id="172733"/>
    <lineage>
        <taxon>Bacteria</taxon>
        <taxon>Bacillati</taxon>
        <taxon>Bacillota</taxon>
        <taxon>Clostridia</taxon>
        <taxon>Eubacteriales</taxon>
        <taxon>environmental samples</taxon>
    </lineage>
</organism>
<evidence type="ECO:0000256" key="2">
    <source>
        <dbReference type="ARBA" id="ARBA00022448"/>
    </source>
</evidence>
<dbReference type="GO" id="GO:0016301">
    <property type="term" value="F:kinase activity"/>
    <property type="evidence" value="ECO:0007669"/>
    <property type="project" value="UniProtKB-KW"/>
</dbReference>
<keyword evidence="3" id="KW-0762">Sugar transport</keyword>
<dbReference type="PANTHER" id="PTHR45008:SF1">
    <property type="entry name" value="PTS SYSTEM GLUCOSE-SPECIFIC EIIA COMPONENT"/>
    <property type="match status" value="1"/>
</dbReference>
<proteinExistence type="predicted"/>
<gene>
    <name evidence="8" type="ORF">KL86CLO1_13049</name>
</gene>
<reference evidence="8" key="1">
    <citation type="submission" date="2016-04" db="EMBL/GenBank/DDBJ databases">
        <authorList>
            <person name="Evans L.H."/>
            <person name="Alamgir A."/>
            <person name="Owens N."/>
            <person name="Weber N.D."/>
            <person name="Virtaneva K."/>
            <person name="Barbian K."/>
            <person name="Babar A."/>
            <person name="Rosenke K."/>
        </authorList>
    </citation>
    <scope>NUCLEOTIDE SEQUENCE</scope>
    <source>
        <strain evidence="8">86</strain>
    </source>
</reference>
<evidence type="ECO:0000256" key="6">
    <source>
        <dbReference type="ARBA" id="ARBA00022777"/>
    </source>
</evidence>
<evidence type="ECO:0000313" key="8">
    <source>
        <dbReference type="EMBL" id="SBW10773.1"/>
    </source>
</evidence>
<dbReference type="GO" id="GO:0009401">
    <property type="term" value="P:phosphoenolpyruvate-dependent sugar phosphotransferase system"/>
    <property type="evidence" value="ECO:0007669"/>
    <property type="project" value="UniProtKB-KW"/>
</dbReference>
<dbReference type="NCBIfam" id="TIGR00830">
    <property type="entry name" value="PTBA"/>
    <property type="match status" value="1"/>
</dbReference>
<keyword evidence="6" id="KW-0418">Kinase</keyword>
<dbReference type="InterPro" id="IPR001127">
    <property type="entry name" value="PTS_EIIA_1_perm"/>
</dbReference>
<evidence type="ECO:0000256" key="4">
    <source>
        <dbReference type="ARBA" id="ARBA00022679"/>
    </source>
</evidence>
<dbReference type="PROSITE" id="PS51093">
    <property type="entry name" value="PTS_EIIA_TYPE_1"/>
    <property type="match status" value="1"/>
</dbReference>
<evidence type="ECO:0000256" key="5">
    <source>
        <dbReference type="ARBA" id="ARBA00022683"/>
    </source>
</evidence>
<keyword evidence="4" id="KW-0808">Transferase</keyword>
<dbReference type="GO" id="GO:0005737">
    <property type="term" value="C:cytoplasm"/>
    <property type="evidence" value="ECO:0007669"/>
    <property type="project" value="UniProtKB-SubCell"/>
</dbReference>
<dbReference type="EMBL" id="FLUN01000001">
    <property type="protein sequence ID" value="SBW10773.1"/>
    <property type="molecule type" value="Genomic_DNA"/>
</dbReference>
<evidence type="ECO:0000256" key="1">
    <source>
        <dbReference type="ARBA" id="ARBA00004496"/>
    </source>
</evidence>